<accession>A0A4Z1PFF7</accession>
<feature type="transmembrane region" description="Helical" evidence="5">
    <location>
        <begin position="539"/>
        <end position="559"/>
    </location>
</feature>
<feature type="transmembrane region" description="Helical" evidence="5">
    <location>
        <begin position="115"/>
        <end position="136"/>
    </location>
</feature>
<feature type="transmembrane region" description="Helical" evidence="5">
    <location>
        <begin position="356"/>
        <end position="380"/>
    </location>
</feature>
<dbReference type="GO" id="GO:0022857">
    <property type="term" value="F:transmembrane transporter activity"/>
    <property type="evidence" value="ECO:0007669"/>
    <property type="project" value="InterPro"/>
</dbReference>
<dbReference type="Pfam" id="PF07690">
    <property type="entry name" value="MFS_1"/>
    <property type="match status" value="1"/>
</dbReference>
<feature type="transmembrane region" description="Helical" evidence="5">
    <location>
        <begin position="471"/>
        <end position="496"/>
    </location>
</feature>
<evidence type="ECO:0000256" key="4">
    <source>
        <dbReference type="ARBA" id="ARBA00023136"/>
    </source>
</evidence>
<dbReference type="GO" id="GO:0005886">
    <property type="term" value="C:plasma membrane"/>
    <property type="evidence" value="ECO:0007669"/>
    <property type="project" value="TreeGrafter"/>
</dbReference>
<dbReference type="PANTHER" id="PTHR23502:SF20">
    <property type="entry name" value="TRANSPORTER, PUTATIVE (AFU_ORTHOLOGUE AFUA_6G13880)-RELATED"/>
    <property type="match status" value="1"/>
</dbReference>
<name>A0A4Z1PFF7_9PEZI</name>
<dbReference type="EMBL" id="SNSC02000010">
    <property type="protein sequence ID" value="TID20682.1"/>
    <property type="molecule type" value="Genomic_DNA"/>
</dbReference>
<feature type="transmembrane region" description="Helical" evidence="5">
    <location>
        <begin position="444"/>
        <end position="465"/>
    </location>
</feature>
<dbReference type="AlphaFoldDB" id="A0A4Z1PFF7"/>
<keyword evidence="7" id="KW-1185">Reference proteome</keyword>
<feature type="transmembrane region" description="Helical" evidence="5">
    <location>
        <begin position="143"/>
        <end position="160"/>
    </location>
</feature>
<dbReference type="SUPFAM" id="SSF103473">
    <property type="entry name" value="MFS general substrate transporter"/>
    <property type="match status" value="1"/>
</dbReference>
<evidence type="ECO:0000256" key="5">
    <source>
        <dbReference type="SAM" id="Phobius"/>
    </source>
</evidence>
<comment type="caution">
    <text evidence="6">The sequence shown here is derived from an EMBL/GenBank/DDBJ whole genome shotgun (WGS) entry which is preliminary data.</text>
</comment>
<feature type="transmembrane region" description="Helical" evidence="5">
    <location>
        <begin position="400"/>
        <end position="423"/>
    </location>
</feature>
<keyword evidence="2 5" id="KW-0812">Transmembrane</keyword>
<feature type="transmembrane region" description="Helical" evidence="5">
    <location>
        <begin position="508"/>
        <end position="527"/>
    </location>
</feature>
<evidence type="ECO:0008006" key="8">
    <source>
        <dbReference type="Google" id="ProtNLM"/>
    </source>
</evidence>
<sequence length="581" mass="63503">MAWGVLEDKRTPKPAGTVLLDDVIQQMQAMQNATNKSELSHLKRDAKNKHIILQPQPSNSPNDPLNWDFKTKALIIFTLITTMTAVGGILGMLGTAGRILATKYHVDYPTMVKTLSPPAIAANAVALFVASSISAVYGKRLQIFVGVIVIWFNMLAGYFANSLGYYRSLGIVNGLFGAPLELLIAPIITDMIYIHERGRLMALSAVIGVIGGDASHVIAGNIISRLGVKYLYIISFGVLVPFLLAIYFFVRETTFERKSVAEPVIIVGEGKIDITPGTNATVVTPAVNTGSDDKKAPVVMTTEDLGIKASSTCASSSSVKSDESALDVKYTMRQNLVLWRGRLTERSLIKAFFQPFPLMIFPSVLFSTVVNGAFITWTMTSGIITHQVLLYPPYNLKPDTLAYIGLPGSVIGLISSIVAGTLSDWLIKFMAHRNNGVYEPEFRLVMMIPAVLFSTIGFLTLGPLYARHAPVAQLVVTGLLFHLGGPFASSACVTYIFDTMQHTSTEAFVATSLFKHIFMFIATNYVPEWFKQVGPVKCYQTLAILNLVFASLAIPMYIFGKKARGMVARNEFLTKASRAEK</sequence>
<gene>
    <name evidence="6" type="ORF">E6O75_ATG05446</name>
</gene>
<evidence type="ECO:0000256" key="3">
    <source>
        <dbReference type="ARBA" id="ARBA00022989"/>
    </source>
</evidence>
<comment type="subcellular location">
    <subcellularLocation>
        <location evidence="1">Membrane</location>
        <topology evidence="1">Multi-pass membrane protein</topology>
    </subcellularLocation>
</comment>
<dbReference type="InterPro" id="IPR011701">
    <property type="entry name" value="MFS"/>
</dbReference>
<dbReference type="Proteomes" id="UP000298493">
    <property type="component" value="Unassembled WGS sequence"/>
</dbReference>
<organism evidence="6 7">
    <name type="scientific">Venturia nashicola</name>
    <dbReference type="NCBI Taxonomy" id="86259"/>
    <lineage>
        <taxon>Eukaryota</taxon>
        <taxon>Fungi</taxon>
        <taxon>Dikarya</taxon>
        <taxon>Ascomycota</taxon>
        <taxon>Pezizomycotina</taxon>
        <taxon>Dothideomycetes</taxon>
        <taxon>Pleosporomycetidae</taxon>
        <taxon>Venturiales</taxon>
        <taxon>Venturiaceae</taxon>
        <taxon>Venturia</taxon>
    </lineage>
</organism>
<dbReference type="STRING" id="86259.A0A4Z1PFF7"/>
<evidence type="ECO:0000313" key="6">
    <source>
        <dbReference type="EMBL" id="TID20682.1"/>
    </source>
</evidence>
<keyword evidence="3 5" id="KW-1133">Transmembrane helix</keyword>
<evidence type="ECO:0000256" key="2">
    <source>
        <dbReference type="ARBA" id="ARBA00022692"/>
    </source>
</evidence>
<feature type="transmembrane region" description="Helical" evidence="5">
    <location>
        <begin position="200"/>
        <end position="224"/>
    </location>
</feature>
<feature type="transmembrane region" description="Helical" evidence="5">
    <location>
        <begin position="230"/>
        <end position="250"/>
    </location>
</feature>
<evidence type="ECO:0000313" key="7">
    <source>
        <dbReference type="Proteomes" id="UP000298493"/>
    </source>
</evidence>
<dbReference type="Gene3D" id="1.20.1250.20">
    <property type="entry name" value="MFS general substrate transporter like domains"/>
    <property type="match status" value="1"/>
</dbReference>
<keyword evidence="4 5" id="KW-0472">Membrane</keyword>
<evidence type="ECO:0000256" key="1">
    <source>
        <dbReference type="ARBA" id="ARBA00004141"/>
    </source>
</evidence>
<protein>
    <recommendedName>
        <fullName evidence="8">MFS general substrate transporter</fullName>
    </recommendedName>
</protein>
<feature type="transmembrane region" description="Helical" evidence="5">
    <location>
        <begin position="166"/>
        <end position="188"/>
    </location>
</feature>
<dbReference type="PANTHER" id="PTHR23502">
    <property type="entry name" value="MAJOR FACILITATOR SUPERFAMILY"/>
    <property type="match status" value="1"/>
</dbReference>
<feature type="transmembrane region" description="Helical" evidence="5">
    <location>
        <begin position="74"/>
        <end position="95"/>
    </location>
</feature>
<reference evidence="6 7" key="1">
    <citation type="submission" date="2019-04" db="EMBL/GenBank/DDBJ databases">
        <title>High contiguity whole genome sequence and gene annotation resource for two Venturia nashicola isolates.</title>
        <authorList>
            <person name="Prokchorchik M."/>
            <person name="Won K."/>
            <person name="Lee Y."/>
            <person name="Choi E.D."/>
            <person name="Segonzac C."/>
            <person name="Sohn K.H."/>
        </authorList>
    </citation>
    <scope>NUCLEOTIDE SEQUENCE [LARGE SCALE GENOMIC DNA]</scope>
    <source>
        <strain evidence="6 7">PRI2</strain>
    </source>
</reference>
<dbReference type="InterPro" id="IPR036259">
    <property type="entry name" value="MFS_trans_sf"/>
</dbReference>
<proteinExistence type="predicted"/>